<evidence type="ECO:0000256" key="1">
    <source>
        <dbReference type="ARBA" id="ARBA00009437"/>
    </source>
</evidence>
<dbReference type="InterPro" id="IPR036388">
    <property type="entry name" value="WH-like_DNA-bd_sf"/>
</dbReference>
<evidence type="ECO:0000256" key="4">
    <source>
        <dbReference type="ARBA" id="ARBA00023163"/>
    </source>
</evidence>
<evidence type="ECO:0000256" key="3">
    <source>
        <dbReference type="ARBA" id="ARBA00023125"/>
    </source>
</evidence>
<dbReference type="SUPFAM" id="SSF53850">
    <property type="entry name" value="Periplasmic binding protein-like II"/>
    <property type="match status" value="1"/>
</dbReference>
<evidence type="ECO:0000256" key="2">
    <source>
        <dbReference type="ARBA" id="ARBA00023015"/>
    </source>
</evidence>
<dbReference type="SUPFAM" id="SSF46785">
    <property type="entry name" value="Winged helix' DNA-binding domain"/>
    <property type="match status" value="1"/>
</dbReference>
<dbReference type="CDD" id="cd05466">
    <property type="entry name" value="PBP2_LTTR_substrate"/>
    <property type="match status" value="1"/>
</dbReference>
<keyword evidence="3" id="KW-0238">DNA-binding</keyword>
<dbReference type="AlphaFoldDB" id="A0A9X5C516"/>
<dbReference type="EMBL" id="VIRB01000026">
    <property type="protein sequence ID" value="NDO67730.1"/>
    <property type="molecule type" value="Genomic_DNA"/>
</dbReference>
<dbReference type="GO" id="GO:0003700">
    <property type="term" value="F:DNA-binding transcription factor activity"/>
    <property type="evidence" value="ECO:0007669"/>
    <property type="project" value="InterPro"/>
</dbReference>
<comment type="similarity">
    <text evidence="1">Belongs to the LysR transcriptional regulatory family.</text>
</comment>
<keyword evidence="4" id="KW-0804">Transcription</keyword>
<dbReference type="PANTHER" id="PTHR30419:SF8">
    <property type="entry name" value="NITROGEN ASSIMILATION TRANSCRIPTIONAL ACTIVATOR-RELATED"/>
    <property type="match status" value="1"/>
</dbReference>
<reference evidence="6 7" key="1">
    <citation type="submission" date="2019-07" db="EMBL/GenBank/DDBJ databases">
        <title>Draft genome sequences of 15 bacterial species constituting the stable defined intestinal microbiota of the GM15 gnotobiotic mouse model.</title>
        <authorList>
            <person name="Elie C."/>
            <person name="Mathieu A."/>
            <person name="Saliou A."/>
            <person name="Darnaud M."/>
            <person name="Leulier F."/>
            <person name="Tamellini A."/>
        </authorList>
    </citation>
    <scope>NUCLEOTIDE SEQUENCE [LARGE SCALE GENOMIC DNA]</scope>
    <source>
        <strain evidence="7">ASF 502</strain>
    </source>
</reference>
<dbReference type="InterPro" id="IPR036390">
    <property type="entry name" value="WH_DNA-bd_sf"/>
</dbReference>
<proteinExistence type="inferred from homology"/>
<dbReference type="PRINTS" id="PR00039">
    <property type="entry name" value="HTHLYSR"/>
</dbReference>
<dbReference type="InterPro" id="IPR050950">
    <property type="entry name" value="HTH-type_LysR_regulators"/>
</dbReference>
<evidence type="ECO:0000259" key="5">
    <source>
        <dbReference type="PROSITE" id="PS50931"/>
    </source>
</evidence>
<dbReference type="Gene3D" id="3.40.190.290">
    <property type="match status" value="1"/>
</dbReference>
<dbReference type="InterPro" id="IPR005119">
    <property type="entry name" value="LysR_subst-bd"/>
</dbReference>
<dbReference type="GO" id="GO:0005829">
    <property type="term" value="C:cytosol"/>
    <property type="evidence" value="ECO:0007669"/>
    <property type="project" value="TreeGrafter"/>
</dbReference>
<dbReference type="PROSITE" id="PS50931">
    <property type="entry name" value="HTH_LYSR"/>
    <property type="match status" value="1"/>
</dbReference>
<keyword evidence="2" id="KW-0805">Transcription regulation</keyword>
<dbReference type="GO" id="GO:0003677">
    <property type="term" value="F:DNA binding"/>
    <property type="evidence" value="ECO:0007669"/>
    <property type="project" value="UniProtKB-KW"/>
</dbReference>
<dbReference type="Proteomes" id="UP000474104">
    <property type="component" value="Unassembled WGS sequence"/>
</dbReference>
<dbReference type="PANTHER" id="PTHR30419">
    <property type="entry name" value="HTH-TYPE TRANSCRIPTIONAL REGULATOR YBHD"/>
    <property type="match status" value="1"/>
</dbReference>
<dbReference type="FunFam" id="1.10.10.10:FF:000001">
    <property type="entry name" value="LysR family transcriptional regulator"/>
    <property type="match status" value="1"/>
</dbReference>
<organism evidence="6 7">
    <name type="scientific">Schaedlerella arabinosiphila</name>
    <dbReference type="NCBI Taxonomy" id="2044587"/>
    <lineage>
        <taxon>Bacteria</taxon>
        <taxon>Bacillati</taxon>
        <taxon>Bacillota</taxon>
        <taxon>Clostridia</taxon>
        <taxon>Lachnospirales</taxon>
        <taxon>Lachnospiraceae</taxon>
        <taxon>Schaedlerella</taxon>
    </lineage>
</organism>
<gene>
    <name evidence="6" type="ORF">FMM80_02970</name>
</gene>
<dbReference type="OrthoDB" id="9803714at2"/>
<dbReference type="Pfam" id="PF03466">
    <property type="entry name" value="LysR_substrate"/>
    <property type="match status" value="1"/>
</dbReference>
<protein>
    <submittedName>
        <fullName evidence="6">LysR family transcriptional regulator</fullName>
    </submittedName>
</protein>
<evidence type="ECO:0000313" key="6">
    <source>
        <dbReference type="EMBL" id="NDO67730.1"/>
    </source>
</evidence>
<feature type="domain" description="HTH lysR-type" evidence="5">
    <location>
        <begin position="1"/>
        <end position="61"/>
    </location>
</feature>
<name>A0A9X5C516_9FIRM</name>
<sequence>MELRVLQYFLAVAREQSIIRAAESLHLSQPTLSTQIKAMEEELGKQLLIRGTKGSRKVTLTEEGMILRKRAEEILNLVRKTEREITLSDQVIVGDVYIGTGETDAVRFIAKAARELYRTYPGIHYHIASGNAQFVSEQLDKGLIDFGIVFGPVDHAKYNSVEMPFKDTWGVLMRKDSPLAAKAAVSPEDLWDRPLIVSQQGDNHGALTDWMQKEMSELEIIATYNLLFNASLMVEEGLGYAIGFDKIINTSGSSSLCFRPLTPKREAGMSMIWKKYQIFSKASEKFVEEIKKNAKVTCKDHMQNNQQTLL</sequence>
<evidence type="ECO:0000313" key="7">
    <source>
        <dbReference type="Proteomes" id="UP000474104"/>
    </source>
</evidence>
<dbReference type="InterPro" id="IPR000847">
    <property type="entry name" value="LysR_HTH_N"/>
</dbReference>
<dbReference type="RefSeq" id="WP_004069315.1">
    <property type="nucleotide sequence ID" value="NZ_VIRB01000026.1"/>
</dbReference>
<comment type="caution">
    <text evidence="6">The sequence shown here is derived from an EMBL/GenBank/DDBJ whole genome shotgun (WGS) entry which is preliminary data.</text>
</comment>
<dbReference type="Pfam" id="PF00126">
    <property type="entry name" value="HTH_1"/>
    <property type="match status" value="1"/>
</dbReference>
<dbReference type="Gene3D" id="1.10.10.10">
    <property type="entry name" value="Winged helix-like DNA-binding domain superfamily/Winged helix DNA-binding domain"/>
    <property type="match status" value="1"/>
</dbReference>
<accession>A0A9X5C516</accession>